<dbReference type="RefSeq" id="WP_011998299.1">
    <property type="nucleotide sequence ID" value="NC_009776.1"/>
</dbReference>
<proteinExistence type="predicted"/>
<dbReference type="GeneID" id="5561716"/>
<sequence length="99" mass="11956">MQLDWVPEEALREVLEEIEKERRVRKVNKRRPTRKDLMKVIVEALSAGPSPQEFVDVVYEILEQKGFETKFTNVKRIWRTYEEMVKKGFIQDYLDVVKR</sequence>
<reference evidence="1 2" key="1">
    <citation type="journal article" date="2008" name="Genome Biol.">
        <title>A genomic analysis of the archaeal system Ignicoccus hospitalis-Nanoarchaeum equitans.</title>
        <authorList>
            <person name="Podar M."/>
            <person name="Anderson I."/>
            <person name="Makarova K.S."/>
            <person name="Elkins J.G."/>
            <person name="Ivanova N."/>
            <person name="Wall M.A."/>
            <person name="Lykidis A."/>
            <person name="Mavromatis K."/>
            <person name="Sun H."/>
            <person name="Hudson M.E."/>
            <person name="Chen W."/>
            <person name="Deciu C."/>
            <person name="Hutchison D."/>
            <person name="Eads J.R."/>
            <person name="Anderson A."/>
            <person name="Fernandes F."/>
            <person name="Szeto E."/>
            <person name="Lapidus A."/>
            <person name="Kyrpides N.C."/>
            <person name="Saier M.H.Jr."/>
            <person name="Richardson P.M."/>
            <person name="Rachel R."/>
            <person name="Huber H."/>
            <person name="Eisen J.A."/>
            <person name="Koonin E.V."/>
            <person name="Keller M."/>
            <person name="Stetter K.O."/>
        </authorList>
    </citation>
    <scope>NUCLEOTIDE SEQUENCE [LARGE SCALE GENOMIC DNA]</scope>
    <source>
        <strain evidence="2">KIN4/I / DSM 18386 / JCM 14125</strain>
    </source>
</reference>
<dbReference type="Proteomes" id="UP000000262">
    <property type="component" value="Chromosome"/>
</dbReference>
<accession>A8A945</accession>
<dbReference type="EMBL" id="CP000816">
    <property type="protein sequence ID" value="ABU81447.1"/>
    <property type="molecule type" value="Genomic_DNA"/>
</dbReference>
<evidence type="ECO:0000313" key="1">
    <source>
        <dbReference type="EMBL" id="ABU81447.1"/>
    </source>
</evidence>
<organism evidence="1 2">
    <name type="scientific">Ignicoccus hospitalis (strain KIN4/I / DSM 18386 / JCM 14125)</name>
    <dbReference type="NCBI Taxonomy" id="453591"/>
    <lineage>
        <taxon>Archaea</taxon>
        <taxon>Thermoproteota</taxon>
        <taxon>Thermoprotei</taxon>
        <taxon>Desulfurococcales</taxon>
        <taxon>Desulfurococcaceae</taxon>
        <taxon>Ignicoccus</taxon>
    </lineage>
</organism>
<gene>
    <name evidence="1" type="ordered locus">Igni_0263</name>
</gene>
<dbReference type="AlphaFoldDB" id="A8A945"/>
<name>A8A945_IGNH4</name>
<dbReference type="eggNOG" id="arCOG00653">
    <property type="taxonomic scope" value="Archaea"/>
</dbReference>
<dbReference type="HOGENOM" id="CLU_2243966_0_0_2"/>
<protein>
    <submittedName>
        <fullName evidence="1">Uncharacterized protein</fullName>
    </submittedName>
</protein>
<keyword evidence="2" id="KW-1185">Reference proteome</keyword>
<evidence type="ECO:0000313" key="2">
    <source>
        <dbReference type="Proteomes" id="UP000000262"/>
    </source>
</evidence>
<dbReference type="KEGG" id="iho:Igni_0263"/>